<keyword evidence="1" id="KW-0812">Transmembrane</keyword>
<name>A0A4Y7J507_PAPSO</name>
<feature type="domain" description="Protein kinase" evidence="3">
    <location>
        <begin position="294"/>
        <end position="574"/>
    </location>
</feature>
<proteinExistence type="predicted"/>
<dbReference type="GO" id="GO:0005524">
    <property type="term" value="F:ATP binding"/>
    <property type="evidence" value="ECO:0007669"/>
    <property type="project" value="InterPro"/>
</dbReference>
<keyword evidence="1" id="KW-0472">Membrane</keyword>
<evidence type="ECO:0000256" key="2">
    <source>
        <dbReference type="SAM" id="SignalP"/>
    </source>
</evidence>
<dbReference type="InterPro" id="IPR000719">
    <property type="entry name" value="Prot_kinase_dom"/>
</dbReference>
<dbReference type="Pfam" id="PF23446">
    <property type="entry name" value="LysM1_NFP_LYK"/>
    <property type="match status" value="1"/>
</dbReference>
<dbReference type="InterPro" id="IPR001245">
    <property type="entry name" value="Ser-Thr/Tyr_kinase_cat_dom"/>
</dbReference>
<dbReference type="Gramene" id="RZC55140">
    <property type="protein sequence ID" value="RZC55140"/>
    <property type="gene ID" value="C5167_013998"/>
</dbReference>
<dbReference type="InterPro" id="IPR052611">
    <property type="entry name" value="Plant_RLK_LysM"/>
</dbReference>
<dbReference type="InterPro" id="IPR056561">
    <property type="entry name" value="NFP_LYK_LysM1"/>
</dbReference>
<protein>
    <recommendedName>
        <fullName evidence="3">Protein kinase domain-containing protein</fullName>
    </recommendedName>
</protein>
<dbReference type="EMBL" id="CM010717">
    <property type="protein sequence ID" value="RZC55140.1"/>
    <property type="molecule type" value="Genomic_DNA"/>
</dbReference>
<dbReference type="Pfam" id="PF23457">
    <property type="entry name" value="LysM2_NFP"/>
    <property type="match status" value="1"/>
</dbReference>
<feature type="transmembrane region" description="Helical" evidence="1">
    <location>
        <begin position="243"/>
        <end position="263"/>
    </location>
</feature>
<feature type="signal peptide" evidence="2">
    <location>
        <begin position="1"/>
        <end position="24"/>
    </location>
</feature>
<reference evidence="4 5" key="1">
    <citation type="journal article" date="2018" name="Science">
        <title>The opium poppy genome and morphinan production.</title>
        <authorList>
            <person name="Guo L."/>
            <person name="Winzer T."/>
            <person name="Yang X."/>
            <person name="Li Y."/>
            <person name="Ning Z."/>
            <person name="He Z."/>
            <person name="Teodor R."/>
            <person name="Lu Y."/>
            <person name="Bowser T.A."/>
            <person name="Graham I.A."/>
            <person name="Ye K."/>
        </authorList>
    </citation>
    <scope>NUCLEOTIDE SEQUENCE [LARGE SCALE GENOMIC DNA]</scope>
    <source>
        <strain evidence="5">cv. HN1</strain>
        <tissue evidence="4">Leaves</tissue>
    </source>
</reference>
<accession>A0A4Y7J507</accession>
<dbReference type="InterPro" id="IPR059143">
    <property type="entry name" value="NFP_LysM2"/>
</dbReference>
<dbReference type="PROSITE" id="PS50011">
    <property type="entry name" value="PROTEIN_KINASE_DOM"/>
    <property type="match status" value="1"/>
</dbReference>
<dbReference type="GO" id="GO:0004672">
    <property type="term" value="F:protein kinase activity"/>
    <property type="evidence" value="ECO:0007669"/>
    <property type="project" value="InterPro"/>
</dbReference>
<evidence type="ECO:0000313" key="5">
    <source>
        <dbReference type="Proteomes" id="UP000316621"/>
    </source>
</evidence>
<dbReference type="OMA" id="VHMDIRT"/>
<dbReference type="Proteomes" id="UP000316621">
    <property type="component" value="Chromosome 3"/>
</dbReference>
<dbReference type="Pfam" id="PF07714">
    <property type="entry name" value="PK_Tyr_Ser-Thr"/>
    <property type="match status" value="1"/>
</dbReference>
<dbReference type="InterPro" id="IPR008266">
    <property type="entry name" value="Tyr_kinase_AS"/>
</dbReference>
<dbReference type="PANTHER" id="PTHR45927:SF2">
    <property type="entry name" value="SERINE_THREONINE RECEPTOR-LIKE KINASE NFP"/>
    <property type="match status" value="1"/>
</dbReference>
<organism evidence="4 5">
    <name type="scientific">Papaver somniferum</name>
    <name type="common">Opium poppy</name>
    <dbReference type="NCBI Taxonomy" id="3469"/>
    <lineage>
        <taxon>Eukaryota</taxon>
        <taxon>Viridiplantae</taxon>
        <taxon>Streptophyta</taxon>
        <taxon>Embryophyta</taxon>
        <taxon>Tracheophyta</taxon>
        <taxon>Spermatophyta</taxon>
        <taxon>Magnoliopsida</taxon>
        <taxon>Ranunculales</taxon>
        <taxon>Papaveraceae</taxon>
        <taxon>Papaveroideae</taxon>
        <taxon>Papaver</taxon>
    </lineage>
</organism>
<keyword evidence="5" id="KW-1185">Reference proteome</keyword>
<feature type="chain" id="PRO_5021386325" description="Protein kinase domain-containing protein" evidence="2">
    <location>
        <begin position="25"/>
        <end position="605"/>
    </location>
</feature>
<dbReference type="Pfam" id="PF23462">
    <property type="entry name" value="LysM3_NFP"/>
    <property type="match status" value="1"/>
</dbReference>
<dbReference type="Gene3D" id="3.30.200.20">
    <property type="entry name" value="Phosphorylase Kinase, domain 1"/>
    <property type="match status" value="1"/>
</dbReference>
<evidence type="ECO:0000256" key="1">
    <source>
        <dbReference type="SAM" id="Phobius"/>
    </source>
</evidence>
<sequence length="605" mass="66746">MTFLPLHHTPQILCLLLIISHIAAQTGTDSTCSSNSTSSCKTYVVYRAQSPDFLNLGSISDLFEVSRLSLKKASNLSSEDVQLIPNQLVLVPVSCGCSRSNFSANITYQIKPGDSYHVLSIQSFANLTNWHTAIDFNPTLNPNSLKIGVEVVIPIFCKCLTKSQLDKGHKFLLTYIWQPDDNMALVSSMLNSSVDDIAAANNYKNFSVAVGFPVFIPVKQLPALRQPSYSPPPVTKKSSHPPIVAVTLMGALIFVSVCLLILISLRSHRRKTLDPEDTGLDTDDSIVTKANSGPKAVDKLLPGVSGYLGKAVMYEKEVIMEATMNFDEHCSIGGSTYRGTVQGNVVAVKKAKHDITNELRLLQKVNHANLVKFMGISTDTDKYYFLVYEFAENGSLDKWLTPKVSCSSSSINFLTWDQRLSIALDVASGLQYLHEHTQPRIVHMDIRTSNILLDSKLKAKIANFSRAKPLTDSSILKADVFAFGVVLLELLSGKRATEAKKGGDMVMLWKEIRVILEVEERIEERLRRWMDPNLKNSFSIDSAMSLATMAKVCTGEKSSSRPNMAEMVYNLSVLNQQSSEALDTSWIGGLEAQESIQIISPLAAR</sequence>
<keyword evidence="2" id="KW-0732">Signal</keyword>
<dbReference type="OrthoDB" id="1668230at2759"/>
<dbReference type="InterPro" id="IPR011009">
    <property type="entry name" value="Kinase-like_dom_sf"/>
</dbReference>
<gene>
    <name evidence="4" type="ORF">C5167_013998</name>
</gene>
<dbReference type="AlphaFoldDB" id="A0A4Y7J507"/>
<dbReference type="SUPFAM" id="SSF56112">
    <property type="entry name" value="Protein kinase-like (PK-like)"/>
    <property type="match status" value="1"/>
</dbReference>
<evidence type="ECO:0000313" key="4">
    <source>
        <dbReference type="EMBL" id="RZC55140.1"/>
    </source>
</evidence>
<dbReference type="Gene3D" id="1.10.510.10">
    <property type="entry name" value="Transferase(Phosphotransferase) domain 1"/>
    <property type="match status" value="2"/>
</dbReference>
<dbReference type="PANTHER" id="PTHR45927">
    <property type="entry name" value="LYSM-DOMAIN RECEPTOR-LIKE KINASE-RELATED"/>
    <property type="match status" value="1"/>
</dbReference>
<evidence type="ECO:0000259" key="3">
    <source>
        <dbReference type="PROSITE" id="PS50011"/>
    </source>
</evidence>
<dbReference type="PROSITE" id="PS00109">
    <property type="entry name" value="PROTEIN_KINASE_TYR"/>
    <property type="match status" value="1"/>
</dbReference>
<keyword evidence="1" id="KW-1133">Transmembrane helix</keyword>
<dbReference type="InterPro" id="IPR059144">
    <property type="entry name" value="NFP_LysM3"/>
</dbReference>
<dbReference type="STRING" id="3469.A0A4Y7J507"/>